<evidence type="ECO:0000313" key="2">
    <source>
        <dbReference type="EMBL" id="MCX2978037.1"/>
    </source>
</evidence>
<dbReference type="EMBL" id="SHNO01000001">
    <property type="protein sequence ID" value="MCX2978037.1"/>
    <property type="molecule type" value="Genomic_DNA"/>
</dbReference>
<proteinExistence type="predicted"/>
<feature type="domain" description="DUF6316" evidence="1">
    <location>
        <begin position="4"/>
        <end position="56"/>
    </location>
</feature>
<accession>A0ABT3T6Y7</accession>
<gene>
    <name evidence="2" type="ORF">EYC82_11790</name>
</gene>
<dbReference type="InterPro" id="IPR045630">
    <property type="entry name" value="DUF6316"/>
</dbReference>
<reference evidence="2" key="1">
    <citation type="submission" date="2019-02" db="EMBL/GenBank/DDBJ databases">
        <authorList>
            <person name="Li S.-H."/>
        </authorList>
    </citation>
    <scope>NUCLEOTIDE SEQUENCE</scope>
    <source>
        <strain evidence="2">IMCC11814</strain>
    </source>
</reference>
<organism evidence="2 3">
    <name type="scientific">Candidatus Marimicrobium litorale</name>
    <dbReference type="NCBI Taxonomy" id="2518991"/>
    <lineage>
        <taxon>Bacteria</taxon>
        <taxon>Pseudomonadati</taxon>
        <taxon>Pseudomonadota</taxon>
        <taxon>Gammaproteobacteria</taxon>
        <taxon>Cellvibrionales</taxon>
        <taxon>Halieaceae</taxon>
        <taxon>Marimicrobium</taxon>
    </lineage>
</organism>
<protein>
    <recommendedName>
        <fullName evidence="1">DUF6316 domain-containing protein</fullName>
    </recommendedName>
</protein>
<name>A0ABT3T6Y7_9GAMM</name>
<comment type="caution">
    <text evidence="2">The sequence shown here is derived from an EMBL/GenBank/DDBJ whole genome shotgun (WGS) entry which is preliminary data.</text>
</comment>
<sequence>MQNRENDSDQQSVTRTSRTFTKDGDWFFRTREGELAGPFEDELEASTRLEVYLRIIKTGL</sequence>
<evidence type="ECO:0000313" key="3">
    <source>
        <dbReference type="Proteomes" id="UP001143304"/>
    </source>
</evidence>
<keyword evidence="3" id="KW-1185">Reference proteome</keyword>
<dbReference type="Pfam" id="PF19837">
    <property type="entry name" value="DUF6316"/>
    <property type="match status" value="1"/>
</dbReference>
<dbReference type="Proteomes" id="UP001143304">
    <property type="component" value="Unassembled WGS sequence"/>
</dbReference>
<dbReference type="RefSeq" id="WP_279249739.1">
    <property type="nucleotide sequence ID" value="NZ_SHNO01000001.1"/>
</dbReference>
<evidence type="ECO:0000259" key="1">
    <source>
        <dbReference type="Pfam" id="PF19837"/>
    </source>
</evidence>